<evidence type="ECO:0000313" key="2">
    <source>
        <dbReference type="Proteomes" id="UP001056837"/>
    </source>
</evidence>
<organism evidence="1 2">
    <name type="scientific">Tenacibaculum mesophilum</name>
    <dbReference type="NCBI Taxonomy" id="104268"/>
    <lineage>
        <taxon>Bacteria</taxon>
        <taxon>Pseudomonadati</taxon>
        <taxon>Bacteroidota</taxon>
        <taxon>Flavobacteriia</taxon>
        <taxon>Flavobacteriales</taxon>
        <taxon>Flavobacteriaceae</taxon>
        <taxon>Tenacibaculum</taxon>
    </lineage>
</organism>
<protein>
    <submittedName>
        <fullName evidence="1">Uncharacterized protein</fullName>
    </submittedName>
</protein>
<reference evidence="1" key="1">
    <citation type="submission" date="2020-04" db="EMBL/GenBank/DDBJ databases">
        <title>Tenacibaculum mesophilum bac2.</title>
        <authorList>
            <person name="Li M."/>
        </authorList>
    </citation>
    <scope>NUCLEOTIDE SEQUENCE</scope>
    <source>
        <strain evidence="1">Bac2</strain>
    </source>
</reference>
<dbReference type="RefSeq" id="WP_253680610.1">
    <property type="nucleotide sequence ID" value="NZ_CP050861.1"/>
</dbReference>
<dbReference type="EMBL" id="CP050861">
    <property type="protein sequence ID" value="UTD14852.1"/>
    <property type="molecule type" value="Genomic_DNA"/>
</dbReference>
<dbReference type="Proteomes" id="UP001056837">
    <property type="component" value="Chromosome"/>
</dbReference>
<gene>
    <name evidence="1" type="ORF">HER15_04900</name>
</gene>
<dbReference type="AlphaFoldDB" id="A0AAE9MMA6"/>
<accession>A0AAE9MMA6</accession>
<evidence type="ECO:0000313" key="1">
    <source>
        <dbReference type="EMBL" id="UTD14852.1"/>
    </source>
</evidence>
<sequence>MINLYWPIYKNLEKEIVELSNLIHFDDQQLSVYSVKISELLIRCSVEIEAISKELYFQNGGTTKENNRPLFFDEDCLGFLEKKWDLSKKKVIVSSSNFFFTKPNNRVFRPLNKANKRGTSGSKWKRAYQAVKHNRTENLEKGNLENLLKAMGALFLLNLYYRDDTFELKKNNNADFAENLSNIFNVKVHTWRGDDRREDSYVKKDDFEECVYLVKWTNDYKSKMNTFSIEQNKHLYELIFKHPKISSYINNNLIEEGKIKQAEFAKFIEKREYFKLLDMKKEYAPMLNFASHKAKEKLSFDWFLPFEFEGVLNKKQQIYT</sequence>
<name>A0AAE9MMA6_9FLAO</name>
<proteinExistence type="predicted"/>